<dbReference type="Proteomes" id="UP001233172">
    <property type="component" value="Unassembled WGS sequence"/>
</dbReference>
<reference evidence="1" key="2">
    <citation type="submission" date="2023-04" db="EMBL/GenBank/DDBJ databases">
        <authorList>
            <person name="Bu L."/>
            <person name="Lu L."/>
            <person name="Laidemitt M.R."/>
            <person name="Zhang S.M."/>
            <person name="Mutuku M."/>
            <person name="Mkoji G."/>
            <person name="Steinauer M."/>
            <person name="Loker E.S."/>
        </authorList>
    </citation>
    <scope>NUCLEOTIDE SEQUENCE</scope>
    <source>
        <strain evidence="1">KasaAsao</strain>
        <tissue evidence="1">Whole Snail</tissue>
    </source>
</reference>
<dbReference type="AlphaFoldDB" id="A0AAD8FIE0"/>
<comment type="caution">
    <text evidence="1">The sequence shown here is derived from an EMBL/GenBank/DDBJ whole genome shotgun (WGS) entry which is preliminary data.</text>
</comment>
<evidence type="ECO:0000313" key="1">
    <source>
        <dbReference type="EMBL" id="KAK0064264.1"/>
    </source>
</evidence>
<name>A0AAD8FIE0_BIOPF</name>
<gene>
    <name evidence="1" type="ORF">Bpfe_006449</name>
</gene>
<organism evidence="1 2">
    <name type="scientific">Biomphalaria pfeifferi</name>
    <name type="common">Bloodfluke planorb</name>
    <name type="synonym">Freshwater snail</name>
    <dbReference type="NCBI Taxonomy" id="112525"/>
    <lineage>
        <taxon>Eukaryota</taxon>
        <taxon>Metazoa</taxon>
        <taxon>Spiralia</taxon>
        <taxon>Lophotrochozoa</taxon>
        <taxon>Mollusca</taxon>
        <taxon>Gastropoda</taxon>
        <taxon>Heterobranchia</taxon>
        <taxon>Euthyneura</taxon>
        <taxon>Panpulmonata</taxon>
        <taxon>Hygrophila</taxon>
        <taxon>Lymnaeoidea</taxon>
        <taxon>Planorbidae</taxon>
        <taxon>Biomphalaria</taxon>
    </lineage>
</organism>
<accession>A0AAD8FIE0</accession>
<dbReference type="EMBL" id="JASAOG010000018">
    <property type="protein sequence ID" value="KAK0064264.1"/>
    <property type="molecule type" value="Genomic_DNA"/>
</dbReference>
<protein>
    <submittedName>
        <fullName evidence="1">Uncharacterized protein</fullName>
    </submittedName>
</protein>
<keyword evidence="2" id="KW-1185">Reference proteome</keyword>
<proteinExistence type="predicted"/>
<reference evidence="1" key="1">
    <citation type="journal article" date="2023" name="PLoS Negl. Trop. Dis.">
        <title>A genome sequence for Biomphalaria pfeifferi, the major vector snail for the human-infecting parasite Schistosoma mansoni.</title>
        <authorList>
            <person name="Bu L."/>
            <person name="Lu L."/>
            <person name="Laidemitt M.R."/>
            <person name="Zhang S.M."/>
            <person name="Mutuku M."/>
            <person name="Mkoji G."/>
            <person name="Steinauer M."/>
            <person name="Loker E.S."/>
        </authorList>
    </citation>
    <scope>NUCLEOTIDE SEQUENCE</scope>
    <source>
        <strain evidence="1">KasaAsao</strain>
    </source>
</reference>
<sequence>MDNSRLFFGPRLRHPGVHYAASDSQVFFSCSSAPPFQMTGRPTLGHPHGTMRPPVAPRCVTMSRSVKSVVTMSWSRQVVTR</sequence>
<evidence type="ECO:0000313" key="2">
    <source>
        <dbReference type="Proteomes" id="UP001233172"/>
    </source>
</evidence>